<feature type="domain" description="RNase H type-1" evidence="2">
    <location>
        <begin position="66"/>
        <end position="176"/>
    </location>
</feature>
<dbReference type="AlphaFoldDB" id="A0AAD9X8N1"/>
<dbReference type="InterPro" id="IPR036397">
    <property type="entry name" value="RNaseH_sf"/>
</dbReference>
<keyword evidence="1" id="KW-0812">Transmembrane</keyword>
<proteinExistence type="predicted"/>
<dbReference type="Gene3D" id="3.30.420.10">
    <property type="entry name" value="Ribonuclease H-like superfamily/Ribonuclease H"/>
    <property type="match status" value="1"/>
</dbReference>
<protein>
    <recommendedName>
        <fullName evidence="2">RNase H type-1 domain-containing protein</fullName>
    </recommendedName>
</protein>
<keyword evidence="1" id="KW-0472">Membrane</keyword>
<evidence type="ECO:0000313" key="3">
    <source>
        <dbReference type="EMBL" id="KAK2654741.1"/>
    </source>
</evidence>
<feature type="transmembrane region" description="Helical" evidence="1">
    <location>
        <begin position="212"/>
        <end position="230"/>
    </location>
</feature>
<evidence type="ECO:0000259" key="2">
    <source>
        <dbReference type="Pfam" id="PF13456"/>
    </source>
</evidence>
<dbReference type="InterPro" id="IPR002156">
    <property type="entry name" value="RNaseH_domain"/>
</dbReference>
<sequence length="237" mass="26423">MGLEIRSGGQTLVEEGVKLQKSVADTIAWSFCQKGLYSISFFRRCVEDFGDEDVSKFDKVWCGNEGIGDVLHDSYGVVFCSFSASVGKVDGSTAELMAIHKACLLYFLKGLLSRRSVLIESDSKVVLSWLKDCDFGNLALMNIIYEIRSMLHTYGNLLVSYASRDSNMVADGLAKKGLFTDGECVVWNLAYPFSLLFLVAVLFLFVPCSSRLWSAVFLFLAFLPSIKLAFQKKFWSP</sequence>
<dbReference type="InterPro" id="IPR012337">
    <property type="entry name" value="RNaseH-like_sf"/>
</dbReference>
<evidence type="ECO:0000313" key="4">
    <source>
        <dbReference type="Proteomes" id="UP001280121"/>
    </source>
</evidence>
<keyword evidence="1" id="KW-1133">Transmembrane helix</keyword>
<comment type="caution">
    <text evidence="3">The sequence shown here is derived from an EMBL/GenBank/DDBJ whole genome shotgun (WGS) entry which is preliminary data.</text>
</comment>
<dbReference type="SUPFAM" id="SSF53098">
    <property type="entry name" value="Ribonuclease H-like"/>
    <property type="match status" value="1"/>
</dbReference>
<dbReference type="InterPro" id="IPR053151">
    <property type="entry name" value="RNase_H-like"/>
</dbReference>
<dbReference type="CDD" id="cd06222">
    <property type="entry name" value="RNase_H_like"/>
    <property type="match status" value="1"/>
</dbReference>
<reference evidence="3" key="1">
    <citation type="journal article" date="2023" name="Plant J.">
        <title>Genome sequences and population genomics provide insights into the demographic history, inbreeding, and mutation load of two 'living fossil' tree species of Dipteronia.</title>
        <authorList>
            <person name="Feng Y."/>
            <person name="Comes H.P."/>
            <person name="Chen J."/>
            <person name="Zhu S."/>
            <person name="Lu R."/>
            <person name="Zhang X."/>
            <person name="Li P."/>
            <person name="Qiu J."/>
            <person name="Olsen K.M."/>
            <person name="Qiu Y."/>
        </authorList>
    </citation>
    <scope>NUCLEOTIDE SEQUENCE</scope>
    <source>
        <strain evidence="3">KIB01</strain>
    </source>
</reference>
<feature type="transmembrane region" description="Helical" evidence="1">
    <location>
        <begin position="185"/>
        <end position="206"/>
    </location>
</feature>
<evidence type="ECO:0000256" key="1">
    <source>
        <dbReference type="SAM" id="Phobius"/>
    </source>
</evidence>
<keyword evidence="4" id="KW-1185">Reference proteome</keyword>
<organism evidence="3 4">
    <name type="scientific">Dipteronia dyeriana</name>
    <dbReference type="NCBI Taxonomy" id="168575"/>
    <lineage>
        <taxon>Eukaryota</taxon>
        <taxon>Viridiplantae</taxon>
        <taxon>Streptophyta</taxon>
        <taxon>Embryophyta</taxon>
        <taxon>Tracheophyta</taxon>
        <taxon>Spermatophyta</taxon>
        <taxon>Magnoliopsida</taxon>
        <taxon>eudicotyledons</taxon>
        <taxon>Gunneridae</taxon>
        <taxon>Pentapetalae</taxon>
        <taxon>rosids</taxon>
        <taxon>malvids</taxon>
        <taxon>Sapindales</taxon>
        <taxon>Sapindaceae</taxon>
        <taxon>Hippocastanoideae</taxon>
        <taxon>Acereae</taxon>
        <taxon>Dipteronia</taxon>
    </lineage>
</organism>
<gene>
    <name evidence="3" type="ORF">Ddye_014597</name>
</gene>
<name>A0AAD9X8N1_9ROSI</name>
<accession>A0AAD9X8N1</accession>
<dbReference type="Pfam" id="PF13456">
    <property type="entry name" value="RVT_3"/>
    <property type="match status" value="1"/>
</dbReference>
<dbReference type="PANTHER" id="PTHR47723:SF22">
    <property type="entry name" value="RNASE H TYPE-1 DOMAIN-CONTAINING PROTEIN"/>
    <property type="match status" value="1"/>
</dbReference>
<dbReference type="InterPro" id="IPR044730">
    <property type="entry name" value="RNase_H-like_dom_plant"/>
</dbReference>
<dbReference type="GO" id="GO:0003676">
    <property type="term" value="F:nucleic acid binding"/>
    <property type="evidence" value="ECO:0007669"/>
    <property type="project" value="InterPro"/>
</dbReference>
<dbReference type="EMBL" id="JANJYI010000004">
    <property type="protein sequence ID" value="KAK2654741.1"/>
    <property type="molecule type" value="Genomic_DNA"/>
</dbReference>
<dbReference type="PANTHER" id="PTHR47723">
    <property type="entry name" value="OS05G0353850 PROTEIN"/>
    <property type="match status" value="1"/>
</dbReference>
<dbReference type="GO" id="GO:0004523">
    <property type="term" value="F:RNA-DNA hybrid ribonuclease activity"/>
    <property type="evidence" value="ECO:0007669"/>
    <property type="project" value="InterPro"/>
</dbReference>
<dbReference type="Proteomes" id="UP001280121">
    <property type="component" value="Unassembled WGS sequence"/>
</dbReference>